<dbReference type="InterPro" id="IPR029063">
    <property type="entry name" value="SAM-dependent_MTases_sf"/>
</dbReference>
<feature type="domain" description="Methyltransferase" evidence="1">
    <location>
        <begin position="58"/>
        <end position="148"/>
    </location>
</feature>
<reference evidence="2 3" key="1">
    <citation type="journal article" date="2003" name="DNA Res.">
        <title>Complete genome structure of Gloeobacter violaceus PCC 7421, a cyanobacterium that lacks thylakoids.</title>
        <authorList>
            <person name="Nakamura Y."/>
            <person name="Kaneko T."/>
            <person name="Sato S."/>
            <person name="Mimuro M."/>
            <person name="Miyashita H."/>
            <person name="Tsuchiya T."/>
            <person name="Sasamoto S."/>
            <person name="Watanabe A."/>
            <person name="Kawashima K."/>
            <person name="Kishida Y."/>
            <person name="Kiyokawa C."/>
            <person name="Kohara M."/>
            <person name="Matsumoto M."/>
            <person name="Matsuno A."/>
            <person name="Nakazaki N."/>
            <person name="Shimpo S."/>
            <person name="Takeuchi C."/>
            <person name="Yamada M."/>
            <person name="Tabata S."/>
        </authorList>
    </citation>
    <scope>NUCLEOTIDE SEQUENCE [LARGE SCALE GENOMIC DNA]</scope>
    <source>
        <strain evidence="3">ATCC 29082 / PCC 7421</strain>
    </source>
</reference>
<dbReference type="eggNOG" id="COG2226">
    <property type="taxonomic scope" value="Bacteria"/>
</dbReference>
<dbReference type="PANTHER" id="PTHR42912">
    <property type="entry name" value="METHYLTRANSFERASE"/>
    <property type="match status" value="1"/>
</dbReference>
<dbReference type="OrthoDB" id="421066at2"/>
<dbReference type="AlphaFoldDB" id="Q7NKJ4"/>
<dbReference type="InterPro" id="IPR041698">
    <property type="entry name" value="Methyltransf_25"/>
</dbReference>
<dbReference type="EnsemblBacteria" id="BAC89424">
    <property type="protein sequence ID" value="BAC89424"/>
    <property type="gene ID" value="BAC89424"/>
</dbReference>
<dbReference type="CDD" id="cd02440">
    <property type="entry name" value="AdoMet_MTases"/>
    <property type="match status" value="1"/>
</dbReference>
<dbReference type="GO" id="GO:0008168">
    <property type="term" value="F:methyltransferase activity"/>
    <property type="evidence" value="ECO:0000318"/>
    <property type="project" value="GO_Central"/>
</dbReference>
<dbReference type="EMBL" id="BA000045">
    <property type="protein sequence ID" value="BAC89424.1"/>
    <property type="molecule type" value="Genomic_DNA"/>
</dbReference>
<evidence type="ECO:0000259" key="1">
    <source>
        <dbReference type="Pfam" id="PF13649"/>
    </source>
</evidence>
<accession>Q7NKJ4</accession>
<protein>
    <submittedName>
        <fullName evidence="2">Gll1483 protein</fullName>
    </submittedName>
</protein>
<evidence type="ECO:0000313" key="3">
    <source>
        <dbReference type="Proteomes" id="UP000000557"/>
    </source>
</evidence>
<dbReference type="Pfam" id="PF13649">
    <property type="entry name" value="Methyltransf_25"/>
    <property type="match status" value="1"/>
</dbReference>
<sequence length="217" mass="23436">MEAPAWNNALATILRDWSFACAPLYEAITSGAAVLAGGERHFRQAAWQNVSLSAASSVLDLCCGPGGATRYLAATGARVTGLDRSEGSLRHARARVPGAHFVQGRAEAMPFAGASFDLVHTSVALHEMEPTQRRTIIREVLRVLKPGGTFALIDYHRPTNPLYWPGLALFLWVFETHTAWELLATDLPGLLAECGFSTLEQQLLAGGSLQTVQARKP</sequence>
<dbReference type="RefSeq" id="WP_011141483.1">
    <property type="nucleotide sequence ID" value="NC_005125.1"/>
</dbReference>
<keyword evidence="3" id="KW-1185">Reference proteome</keyword>
<proteinExistence type="predicted"/>
<gene>
    <name evidence="2" type="ordered locus">gll1483</name>
</gene>
<dbReference type="Proteomes" id="UP000000557">
    <property type="component" value="Chromosome"/>
</dbReference>
<dbReference type="InterPro" id="IPR050508">
    <property type="entry name" value="Methyltransf_Superfamily"/>
</dbReference>
<reference evidence="2 3" key="2">
    <citation type="journal article" date="2003" name="DNA Res.">
        <title>Complete genome structure of Gloeobacter violaceus PCC 7421, a cyanobacterium that lacks thylakoids (supplement).</title>
        <authorList>
            <person name="Nakamura Y."/>
            <person name="Kaneko T."/>
            <person name="Sato S."/>
            <person name="Mimuro M."/>
            <person name="Miyashita H."/>
            <person name="Tsuchiya T."/>
            <person name="Sasamoto S."/>
            <person name="Watanabe A."/>
            <person name="Kawashima K."/>
            <person name="Kishida Y."/>
            <person name="Kiyokawa C."/>
            <person name="Kohara M."/>
            <person name="Matsumoto M."/>
            <person name="Matsuno A."/>
            <person name="Nakazaki N."/>
            <person name="Shimpo S."/>
            <person name="Takeuchi C."/>
            <person name="Yamada M."/>
            <person name="Tabata S."/>
        </authorList>
    </citation>
    <scope>NUCLEOTIDE SEQUENCE [LARGE SCALE GENOMIC DNA]</scope>
    <source>
        <strain evidence="3">ATCC 29082 / PCC 7421</strain>
    </source>
</reference>
<organism evidence="2 3">
    <name type="scientific">Gloeobacter violaceus (strain ATCC 29082 / PCC 7421)</name>
    <dbReference type="NCBI Taxonomy" id="251221"/>
    <lineage>
        <taxon>Bacteria</taxon>
        <taxon>Bacillati</taxon>
        <taxon>Cyanobacteriota</taxon>
        <taxon>Cyanophyceae</taxon>
        <taxon>Gloeobacterales</taxon>
        <taxon>Gloeobacteraceae</taxon>
        <taxon>Gloeobacter</taxon>
    </lineage>
</organism>
<dbReference type="Gene3D" id="3.40.50.150">
    <property type="entry name" value="Vaccinia Virus protein VP39"/>
    <property type="match status" value="1"/>
</dbReference>
<dbReference type="PhylomeDB" id="Q7NKJ4"/>
<dbReference type="InParanoid" id="Q7NKJ4"/>
<dbReference type="KEGG" id="gvi:gll1483"/>
<dbReference type="SUPFAM" id="SSF53335">
    <property type="entry name" value="S-adenosyl-L-methionine-dependent methyltransferases"/>
    <property type="match status" value="1"/>
</dbReference>
<dbReference type="PANTHER" id="PTHR42912:SF93">
    <property type="entry name" value="N6-ADENOSINE-METHYLTRANSFERASE TMT1A"/>
    <property type="match status" value="1"/>
</dbReference>
<dbReference type="HOGENOM" id="CLU_037990_11_0_3"/>
<evidence type="ECO:0000313" key="2">
    <source>
        <dbReference type="EMBL" id="BAC89424.1"/>
    </source>
</evidence>
<dbReference type="PATRIC" id="fig|251221.4.peg.1515"/>
<name>Q7NKJ4_GLOVI</name>
<dbReference type="STRING" id="251221.gene:10758972"/>